<evidence type="ECO:0000313" key="2">
    <source>
        <dbReference type="EMBL" id="KAJ1191349.1"/>
    </source>
</evidence>
<gene>
    <name evidence="2" type="ORF">NDU88_000665</name>
</gene>
<dbReference type="EMBL" id="JANPWB010000004">
    <property type="protein sequence ID" value="KAJ1191349.1"/>
    <property type="molecule type" value="Genomic_DNA"/>
</dbReference>
<sequence length="102" mass="11555">MGRERRRARADLGVCGPRPATKKSRERRRRESPGKKRNPLQQILGGGSYPPSSLLHPPSPAGKPKPRAETWGSAQIEAVDRREEFHHRDDHEQRYWAGGSPL</sequence>
<evidence type="ECO:0000313" key="3">
    <source>
        <dbReference type="Proteomes" id="UP001066276"/>
    </source>
</evidence>
<feature type="compositionally biased region" description="Basic and acidic residues" evidence="1">
    <location>
        <begin position="78"/>
        <end position="94"/>
    </location>
</feature>
<proteinExistence type="predicted"/>
<feature type="region of interest" description="Disordered" evidence="1">
    <location>
        <begin position="1"/>
        <end position="102"/>
    </location>
</feature>
<keyword evidence="3" id="KW-1185">Reference proteome</keyword>
<evidence type="ECO:0000256" key="1">
    <source>
        <dbReference type="SAM" id="MobiDB-lite"/>
    </source>
</evidence>
<reference evidence="2" key="1">
    <citation type="journal article" date="2022" name="bioRxiv">
        <title>Sequencing and chromosome-scale assembly of the giantPleurodeles waltlgenome.</title>
        <authorList>
            <person name="Brown T."/>
            <person name="Elewa A."/>
            <person name="Iarovenko S."/>
            <person name="Subramanian E."/>
            <person name="Araus A.J."/>
            <person name="Petzold A."/>
            <person name="Susuki M."/>
            <person name="Suzuki K.-i.T."/>
            <person name="Hayashi T."/>
            <person name="Toyoda A."/>
            <person name="Oliveira C."/>
            <person name="Osipova E."/>
            <person name="Leigh N.D."/>
            <person name="Simon A."/>
            <person name="Yun M.H."/>
        </authorList>
    </citation>
    <scope>NUCLEOTIDE SEQUENCE</scope>
    <source>
        <strain evidence="2">20211129_DDA</strain>
        <tissue evidence="2">Liver</tissue>
    </source>
</reference>
<protein>
    <submittedName>
        <fullName evidence="2">Uncharacterized protein</fullName>
    </submittedName>
</protein>
<dbReference type="Proteomes" id="UP001066276">
    <property type="component" value="Chromosome 2_2"/>
</dbReference>
<dbReference type="AlphaFoldDB" id="A0AAV7UTR0"/>
<name>A0AAV7UTR0_PLEWA</name>
<comment type="caution">
    <text evidence="2">The sequence shown here is derived from an EMBL/GenBank/DDBJ whole genome shotgun (WGS) entry which is preliminary data.</text>
</comment>
<organism evidence="2 3">
    <name type="scientific">Pleurodeles waltl</name>
    <name type="common">Iberian ribbed newt</name>
    <dbReference type="NCBI Taxonomy" id="8319"/>
    <lineage>
        <taxon>Eukaryota</taxon>
        <taxon>Metazoa</taxon>
        <taxon>Chordata</taxon>
        <taxon>Craniata</taxon>
        <taxon>Vertebrata</taxon>
        <taxon>Euteleostomi</taxon>
        <taxon>Amphibia</taxon>
        <taxon>Batrachia</taxon>
        <taxon>Caudata</taxon>
        <taxon>Salamandroidea</taxon>
        <taxon>Salamandridae</taxon>
        <taxon>Pleurodelinae</taxon>
        <taxon>Pleurodeles</taxon>
    </lineage>
</organism>
<accession>A0AAV7UTR0</accession>